<sequence>MVRELQRRNIMNKEELIALLKQEVVPALGCTEPVCVALAAADAAKAAGGTILSVRVEMNPGIYKNGMNVGIPGFDRVGLKYAAALGACLANPQKGLKLLEDLSPAVSSQAINLVESGMVTLKLKEDEPLLYAHAEAVSSAGTGASTIRNTHSNIVCTARTVNGVLTPFFQKEYSLTGRTALHEKLASMTISQIVSLVESCSPEELAFMEDGARMNSALADYGMQHKLGIGAASSLAKYCRTDIVGNSLMSRIMTLMAGSAEGRMCGCPYAVMSSAGSGNHGLTTILPVVETARYLGSDKEHLVKALAISHSINVYIKEFTGKLSATCGCGVSAASAASASMVWLMGGSHEQMGYAIINMSGNLTGMICDGGKIGCALKLATASGAALMSACLAVDKTVLDPKDGICHATPEGAIRNMGRISNPGMAQTDRTILEIMMEKD</sequence>
<dbReference type="PANTHER" id="PTHR30501">
    <property type="entry name" value="UPF0597 PROTEIN YHAM"/>
    <property type="match status" value="1"/>
</dbReference>
<proteinExistence type="inferred from homology"/>
<dbReference type="PaxDb" id="411902-CLOBOL_00175"/>
<evidence type="ECO:0000313" key="4">
    <source>
        <dbReference type="Proteomes" id="UP000005396"/>
    </source>
</evidence>
<dbReference type="eggNOG" id="COG3681">
    <property type="taxonomic scope" value="Bacteria"/>
</dbReference>
<dbReference type="HOGENOM" id="CLU_051840_0_0_9"/>
<dbReference type="Proteomes" id="UP000005396">
    <property type="component" value="Unassembled WGS sequence"/>
</dbReference>
<accession>A8RGM5</accession>
<dbReference type="InterPro" id="IPR021144">
    <property type="entry name" value="UPF0597"/>
</dbReference>
<reference evidence="3 4" key="2">
    <citation type="submission" date="2007-09" db="EMBL/GenBank/DDBJ databases">
        <title>Draft genome sequence of Clostridium bolteae (ATCC BAA-613).</title>
        <authorList>
            <person name="Sudarsanam P."/>
            <person name="Ley R."/>
            <person name="Guruge J."/>
            <person name="Turnbaugh P.J."/>
            <person name="Mahowald M."/>
            <person name="Liep D."/>
            <person name="Gordon J."/>
        </authorList>
    </citation>
    <scope>NUCLEOTIDE SEQUENCE [LARGE SCALE GENOMIC DNA]</scope>
    <source>
        <strain evidence="4">ATCC BAA-613 / DSM 15670 / CCUG 46953 / JCM 12243 / WAL 16351</strain>
    </source>
</reference>
<protein>
    <recommendedName>
        <fullName evidence="1">UPF0597 protein CLOBOL_00175</fullName>
    </recommendedName>
</protein>
<comment type="caution">
    <text evidence="3">The sequence shown here is derived from an EMBL/GenBank/DDBJ whole genome shotgun (WGS) entry which is preliminary data.</text>
</comment>
<gene>
    <name evidence="3" type="ORF">CLOBOL_00175</name>
</gene>
<evidence type="ECO:0000259" key="2">
    <source>
        <dbReference type="Pfam" id="PF03313"/>
    </source>
</evidence>
<dbReference type="EMBL" id="ABCC02000002">
    <property type="protein sequence ID" value="EDP19338.1"/>
    <property type="molecule type" value="Genomic_DNA"/>
</dbReference>
<dbReference type="GO" id="GO:0019450">
    <property type="term" value="P:L-cysteine catabolic process to pyruvate"/>
    <property type="evidence" value="ECO:0007669"/>
    <property type="project" value="TreeGrafter"/>
</dbReference>
<evidence type="ECO:0000256" key="1">
    <source>
        <dbReference type="HAMAP-Rule" id="MF_01845"/>
    </source>
</evidence>
<dbReference type="HAMAP" id="MF_01845">
    <property type="entry name" value="UPF0597"/>
    <property type="match status" value="1"/>
</dbReference>
<dbReference type="AlphaFoldDB" id="A8RGM5"/>
<evidence type="ECO:0000313" key="3">
    <source>
        <dbReference type="EMBL" id="EDP19338.1"/>
    </source>
</evidence>
<name>A8RGM5_ENTBW</name>
<comment type="similarity">
    <text evidence="1">Belongs to the UPF0597 family.</text>
</comment>
<reference evidence="3 4" key="1">
    <citation type="submission" date="2007-08" db="EMBL/GenBank/DDBJ databases">
        <authorList>
            <person name="Fulton L."/>
            <person name="Clifton S."/>
            <person name="Fulton B."/>
            <person name="Xu J."/>
            <person name="Minx P."/>
            <person name="Pepin K.H."/>
            <person name="Johnson M."/>
            <person name="Thiruvilangam P."/>
            <person name="Bhonagiri V."/>
            <person name="Nash W.E."/>
            <person name="Mardis E.R."/>
            <person name="Wilson R.K."/>
        </authorList>
    </citation>
    <scope>NUCLEOTIDE SEQUENCE [LARGE SCALE GENOMIC DNA]</scope>
    <source>
        <strain evidence="4">ATCC BAA-613 / DSM 15670 / CCUG 46953 / JCM 12243 / WAL 16351</strain>
    </source>
</reference>
<dbReference type="InterPro" id="IPR005130">
    <property type="entry name" value="Ser_deHydtase-like_asu"/>
</dbReference>
<dbReference type="PANTHER" id="PTHR30501:SF2">
    <property type="entry name" value="UPF0597 PROTEIN YHAM"/>
    <property type="match status" value="1"/>
</dbReference>
<dbReference type="PIRSF" id="PIRSF006054">
    <property type="entry name" value="UCP006054"/>
    <property type="match status" value="1"/>
</dbReference>
<dbReference type="Pfam" id="PF03313">
    <property type="entry name" value="SDH_alpha"/>
    <property type="match status" value="1"/>
</dbReference>
<organism evidence="3 4">
    <name type="scientific">Enterocloster bolteae (strain ATCC BAA-613 / DSM 15670 / CCUG 46953 / JCM 12243 / WAL 16351)</name>
    <name type="common">Clostridium bolteae</name>
    <dbReference type="NCBI Taxonomy" id="411902"/>
    <lineage>
        <taxon>Bacteria</taxon>
        <taxon>Bacillati</taxon>
        <taxon>Bacillota</taxon>
        <taxon>Clostridia</taxon>
        <taxon>Lachnospirales</taxon>
        <taxon>Lachnospiraceae</taxon>
        <taxon>Enterocloster</taxon>
    </lineage>
</organism>
<feature type="domain" description="Serine dehydratase-like alpha subunit" evidence="2">
    <location>
        <begin position="203"/>
        <end position="434"/>
    </location>
</feature>
<dbReference type="GO" id="GO:0080146">
    <property type="term" value="F:L-cysteine desulfhydrase activity"/>
    <property type="evidence" value="ECO:0007669"/>
    <property type="project" value="TreeGrafter"/>
</dbReference>